<dbReference type="GO" id="GO:0006355">
    <property type="term" value="P:regulation of DNA-templated transcription"/>
    <property type="evidence" value="ECO:0007669"/>
    <property type="project" value="InterPro"/>
</dbReference>
<dbReference type="InterPro" id="IPR013767">
    <property type="entry name" value="PAS_fold"/>
</dbReference>
<dbReference type="SUPFAM" id="SSF55785">
    <property type="entry name" value="PYP-like sensor domain (PAS domain)"/>
    <property type="match status" value="1"/>
</dbReference>
<evidence type="ECO:0000256" key="12">
    <source>
        <dbReference type="ARBA" id="ARBA00023136"/>
    </source>
</evidence>
<dbReference type="CDD" id="cd16936">
    <property type="entry name" value="HATPase_RsbW-like"/>
    <property type="match status" value="1"/>
</dbReference>
<dbReference type="Gene3D" id="3.30.450.20">
    <property type="entry name" value="PAS domain"/>
    <property type="match status" value="1"/>
</dbReference>
<keyword evidence="5" id="KW-0808">Transferase</keyword>
<evidence type="ECO:0000259" key="14">
    <source>
        <dbReference type="PROSITE" id="PS50109"/>
    </source>
</evidence>
<dbReference type="Pfam" id="PF00989">
    <property type="entry name" value="PAS"/>
    <property type="match status" value="1"/>
</dbReference>
<dbReference type="PRINTS" id="PR00344">
    <property type="entry name" value="BCTRLSENSOR"/>
</dbReference>
<dbReference type="GO" id="GO:0016020">
    <property type="term" value="C:membrane"/>
    <property type="evidence" value="ECO:0007669"/>
    <property type="project" value="UniProtKB-SubCell"/>
</dbReference>
<dbReference type="GO" id="GO:0007234">
    <property type="term" value="P:osmosensory signaling via phosphorelay pathway"/>
    <property type="evidence" value="ECO:0007669"/>
    <property type="project" value="TreeGrafter"/>
</dbReference>
<dbReference type="AlphaFoldDB" id="A0A830F3Z1"/>
<dbReference type="SMART" id="SM00387">
    <property type="entry name" value="HATPase_c"/>
    <property type="match status" value="1"/>
</dbReference>
<dbReference type="InterPro" id="IPR000014">
    <property type="entry name" value="PAS"/>
</dbReference>
<dbReference type="InterPro" id="IPR005467">
    <property type="entry name" value="His_kinase_dom"/>
</dbReference>
<evidence type="ECO:0000256" key="8">
    <source>
        <dbReference type="ARBA" id="ARBA00022777"/>
    </source>
</evidence>
<evidence type="ECO:0000256" key="2">
    <source>
        <dbReference type="ARBA" id="ARBA00004141"/>
    </source>
</evidence>
<evidence type="ECO:0000259" key="15">
    <source>
        <dbReference type="PROSITE" id="PS50112"/>
    </source>
</evidence>
<evidence type="ECO:0000256" key="6">
    <source>
        <dbReference type="ARBA" id="ARBA00022692"/>
    </source>
</evidence>
<feature type="transmembrane region" description="Helical" evidence="13">
    <location>
        <begin position="105"/>
        <end position="127"/>
    </location>
</feature>
<comment type="subcellular location">
    <subcellularLocation>
        <location evidence="2">Membrane</location>
        <topology evidence="2">Multi-pass membrane protein</topology>
    </subcellularLocation>
</comment>
<dbReference type="CDD" id="cd00082">
    <property type="entry name" value="HisKA"/>
    <property type="match status" value="1"/>
</dbReference>
<evidence type="ECO:0000256" key="4">
    <source>
        <dbReference type="ARBA" id="ARBA00022553"/>
    </source>
</evidence>
<dbReference type="Gene3D" id="3.30.565.10">
    <property type="entry name" value="Histidine kinase-like ATPase, C-terminal domain"/>
    <property type="match status" value="1"/>
</dbReference>
<dbReference type="GO" id="GO:0030295">
    <property type="term" value="F:protein kinase activator activity"/>
    <property type="evidence" value="ECO:0007669"/>
    <property type="project" value="TreeGrafter"/>
</dbReference>
<dbReference type="PROSITE" id="PS50109">
    <property type="entry name" value="HIS_KIN"/>
    <property type="match status" value="1"/>
</dbReference>
<dbReference type="EC" id="2.7.13.3" evidence="3"/>
<dbReference type="InterPro" id="IPR035965">
    <property type="entry name" value="PAS-like_dom_sf"/>
</dbReference>
<evidence type="ECO:0000256" key="9">
    <source>
        <dbReference type="ARBA" id="ARBA00022840"/>
    </source>
</evidence>
<dbReference type="InterPro" id="IPR050351">
    <property type="entry name" value="BphY/WalK/GraS-like"/>
</dbReference>
<feature type="transmembrane region" description="Helical" evidence="13">
    <location>
        <begin position="72"/>
        <end position="93"/>
    </location>
</feature>
<dbReference type="PANTHER" id="PTHR42878">
    <property type="entry name" value="TWO-COMPONENT HISTIDINE KINASE"/>
    <property type="match status" value="1"/>
</dbReference>
<feature type="transmembrane region" description="Helical" evidence="13">
    <location>
        <begin position="39"/>
        <end position="60"/>
    </location>
</feature>
<dbReference type="GO" id="GO:0000156">
    <property type="term" value="F:phosphorelay response regulator activity"/>
    <property type="evidence" value="ECO:0007669"/>
    <property type="project" value="TreeGrafter"/>
</dbReference>
<evidence type="ECO:0000256" key="3">
    <source>
        <dbReference type="ARBA" id="ARBA00012438"/>
    </source>
</evidence>
<feature type="domain" description="Histidine kinase" evidence="14">
    <location>
        <begin position="265"/>
        <end position="467"/>
    </location>
</feature>
<keyword evidence="6 13" id="KW-0812">Transmembrane</keyword>
<dbReference type="SUPFAM" id="SSF55874">
    <property type="entry name" value="ATPase domain of HSP90 chaperone/DNA topoisomerase II/histidine kinase"/>
    <property type="match status" value="1"/>
</dbReference>
<sequence>MSTPRWRPDAGVALALLGSLLFAATIALTLHSGTDPVSALHAAYVGTAALFVAAGGALTVRREWTPSEQRRVLSWTLLGAGFLAALTVLSLLGRLTTGPVTNPRFFVLQFTVFGCLGGTVVGGYHALMHREMARAASHRERFETVVQNVPLPVVVVEGDDTVSLWNAAAEETFGYTPEEVLGEPVPMVPPARESEREEFLARLEAGRRVEGARTQRRHRDGTLLDVELWASPMTHPDGEGAAVFVLRDLTRTLILEQEHAVLERVLRHNLRNELTVIQGYAREVDADDDAEVRALDAIRDAADRLHSLSEHVDRLRHLDDTVASRDVTAITTEVVEEARTRHPEASITVDVPETAWAQTVPAIRDAITEAVENAVVHADDAEPTVAVDITCDADSDSVRVSVADTGPGIPDAEWDPIVAGDEAPLRHGSGLGLWVMQWACARSGGELSKSERDPRGTVVTLTLPRTMGAATSLSGDRAAAIAARFSR</sequence>
<evidence type="ECO:0000256" key="5">
    <source>
        <dbReference type="ARBA" id="ARBA00022679"/>
    </source>
</evidence>
<keyword evidence="12 13" id="KW-0472">Membrane</keyword>
<protein>
    <recommendedName>
        <fullName evidence="3">histidine kinase</fullName>
        <ecNumber evidence="3">2.7.13.3</ecNumber>
    </recommendedName>
</protein>
<dbReference type="CDD" id="cd00130">
    <property type="entry name" value="PAS"/>
    <property type="match status" value="1"/>
</dbReference>
<dbReference type="InterPro" id="IPR003594">
    <property type="entry name" value="HATPase_dom"/>
</dbReference>
<evidence type="ECO:0000256" key="7">
    <source>
        <dbReference type="ARBA" id="ARBA00022741"/>
    </source>
</evidence>
<dbReference type="PROSITE" id="PS50112">
    <property type="entry name" value="PAS"/>
    <property type="match status" value="1"/>
</dbReference>
<accession>A0A830F3Z1</accession>
<evidence type="ECO:0000313" key="16">
    <source>
        <dbReference type="EMBL" id="GGL37036.1"/>
    </source>
</evidence>
<comment type="caution">
    <text evidence="16">The sequence shown here is derived from an EMBL/GenBank/DDBJ whole genome shotgun (WGS) entry which is preliminary data.</text>
</comment>
<dbReference type="InterPro" id="IPR003661">
    <property type="entry name" value="HisK_dim/P_dom"/>
</dbReference>
<name>A0A830F3Z1_9EURY</name>
<dbReference type="RefSeq" id="WP_188883673.1">
    <property type="nucleotide sequence ID" value="NZ_BMPF01000003.1"/>
</dbReference>
<evidence type="ECO:0000256" key="1">
    <source>
        <dbReference type="ARBA" id="ARBA00000085"/>
    </source>
</evidence>
<dbReference type="NCBIfam" id="TIGR00229">
    <property type="entry name" value="sensory_box"/>
    <property type="match status" value="1"/>
</dbReference>
<keyword evidence="10 13" id="KW-1133">Transmembrane helix</keyword>
<dbReference type="Proteomes" id="UP000628840">
    <property type="component" value="Unassembled WGS sequence"/>
</dbReference>
<keyword evidence="7" id="KW-0547">Nucleotide-binding</keyword>
<keyword evidence="8" id="KW-0418">Kinase</keyword>
<dbReference type="GO" id="GO:0000155">
    <property type="term" value="F:phosphorelay sensor kinase activity"/>
    <property type="evidence" value="ECO:0007669"/>
    <property type="project" value="InterPro"/>
</dbReference>
<evidence type="ECO:0000256" key="10">
    <source>
        <dbReference type="ARBA" id="ARBA00022989"/>
    </source>
</evidence>
<feature type="domain" description="PAS" evidence="15">
    <location>
        <begin position="138"/>
        <end position="207"/>
    </location>
</feature>
<keyword evidence="9" id="KW-0067">ATP-binding</keyword>
<keyword evidence="17" id="KW-1185">Reference proteome</keyword>
<keyword evidence="11" id="KW-0902">Two-component regulatory system</keyword>
<gene>
    <name evidence="16" type="ORF">GCM10009037_20670</name>
</gene>
<evidence type="ECO:0000256" key="13">
    <source>
        <dbReference type="SAM" id="Phobius"/>
    </source>
</evidence>
<dbReference type="InterPro" id="IPR036890">
    <property type="entry name" value="HATPase_C_sf"/>
</dbReference>
<organism evidence="16 17">
    <name type="scientific">Halarchaeum grantii</name>
    <dbReference type="NCBI Taxonomy" id="1193105"/>
    <lineage>
        <taxon>Archaea</taxon>
        <taxon>Methanobacteriati</taxon>
        <taxon>Methanobacteriota</taxon>
        <taxon>Stenosarchaea group</taxon>
        <taxon>Halobacteria</taxon>
        <taxon>Halobacteriales</taxon>
        <taxon>Halobacteriaceae</taxon>
    </lineage>
</organism>
<comment type="catalytic activity">
    <reaction evidence="1">
        <text>ATP + protein L-histidine = ADP + protein N-phospho-L-histidine.</text>
        <dbReference type="EC" id="2.7.13.3"/>
    </reaction>
</comment>
<dbReference type="InterPro" id="IPR004358">
    <property type="entry name" value="Sig_transdc_His_kin-like_C"/>
</dbReference>
<evidence type="ECO:0000256" key="11">
    <source>
        <dbReference type="ARBA" id="ARBA00023012"/>
    </source>
</evidence>
<dbReference type="EMBL" id="BMPF01000003">
    <property type="protein sequence ID" value="GGL37036.1"/>
    <property type="molecule type" value="Genomic_DNA"/>
</dbReference>
<evidence type="ECO:0000313" key="17">
    <source>
        <dbReference type="Proteomes" id="UP000628840"/>
    </source>
</evidence>
<proteinExistence type="predicted"/>
<dbReference type="SMART" id="SM00091">
    <property type="entry name" value="PAS"/>
    <property type="match status" value="1"/>
</dbReference>
<reference evidence="16 17" key="1">
    <citation type="journal article" date="2019" name="Int. J. Syst. Evol. Microbiol.">
        <title>The Global Catalogue of Microorganisms (GCM) 10K type strain sequencing project: providing services to taxonomists for standard genome sequencing and annotation.</title>
        <authorList>
            <consortium name="The Broad Institute Genomics Platform"/>
            <consortium name="The Broad Institute Genome Sequencing Center for Infectious Disease"/>
            <person name="Wu L."/>
            <person name="Ma J."/>
        </authorList>
    </citation>
    <scope>NUCLEOTIDE SEQUENCE [LARGE SCALE GENOMIC DNA]</scope>
    <source>
        <strain evidence="16 17">JCM 19585</strain>
    </source>
</reference>
<dbReference type="OrthoDB" id="3369at2157"/>
<keyword evidence="4" id="KW-0597">Phosphoprotein</keyword>
<dbReference type="Pfam" id="PF02518">
    <property type="entry name" value="HATPase_c"/>
    <property type="match status" value="1"/>
</dbReference>
<dbReference type="PANTHER" id="PTHR42878:SF7">
    <property type="entry name" value="SENSOR HISTIDINE KINASE GLRK"/>
    <property type="match status" value="1"/>
</dbReference>
<dbReference type="GO" id="GO:0005524">
    <property type="term" value="F:ATP binding"/>
    <property type="evidence" value="ECO:0007669"/>
    <property type="project" value="UniProtKB-KW"/>
</dbReference>